<feature type="transmembrane region" description="Helical" evidence="8">
    <location>
        <begin position="212"/>
        <end position="234"/>
    </location>
</feature>
<evidence type="ECO:0000256" key="7">
    <source>
        <dbReference type="ARBA" id="ARBA00023136"/>
    </source>
</evidence>
<sequence length="797" mass="88437">MMLNPALSSSSRSRESFLSKGLDVLLIVLIAVGLVYRFAWVNWNQDAQLHPDEYGLTNTLSVLRMPTSLSEYFNTRISPISPYNKYNPDGSLLQNGPDNRMRWGQLPMILIRAAAEATGNTGYSELRLLGRRLSALADALAVGLLYLIGRRLYNHRIALIGAALSALAVMQIQQSHFMTVDNFGTFFTMLALYAAVRIAGQPPLARQKPESGYRLVPSAFGWFGLFGAAAGMALACKVNLLPLTGMVAVAAFLAIADLKLRFKSDLSRIFGGTALLLVLSAFTALLAFRITQPMSFRAPQGDTTFFTLHLNPDWVDSMQVAQMESSGIGGGPPGEQWAARPAILFPLMNMVVWGMGLPFGLTAWLGFGLAAWQVLRKGLLYRAHLIPLVWVGGYFLFMGTRWVKSIRYFLPIYPFLALLAAFLLWTVWQTAGRRAQTGLPLRRIAAAAFFGLVLGGTLIWADAFVSAVYRQPHTRLQATEWIFQNIPAPVHLELGTPQGSRFQPVSVPDGLSIPPGESFTLTFTARESGTLRGVTLPRLYNPADQPARLSLALYREGSSLDLLAETGLAVPPAGGQARGKSVQAGLPGGELQAGQVYTLTLRNDSPEPIKIYRLTLANESWDEGLPVPRATYDPFGDFYRGVTMEVRWYDDENKRQMFYERLAEVDYIILPSQRGIWSVARLQLTYPMTIEYYRALFDGRLGFDLAADFQAPWRIGNLYISDVGGQVRWGAPPRLPLFNFNFFAAEEAFSVYDHPPVWIFVKSERFDPAQVRAILGKFDLSQVVVQSPRDARPKPIR</sequence>
<feature type="transmembrane region" description="Helical" evidence="8">
    <location>
        <begin position="183"/>
        <end position="200"/>
    </location>
</feature>
<dbReference type="PANTHER" id="PTHR33908">
    <property type="entry name" value="MANNOSYLTRANSFERASE YKCB-RELATED"/>
    <property type="match status" value="1"/>
</dbReference>
<dbReference type="PATRIC" id="fig|360411.5.peg.496"/>
<protein>
    <recommendedName>
        <fullName evidence="9">ArnT-like N-terminal domain-containing protein</fullName>
    </recommendedName>
</protein>
<feature type="transmembrane region" description="Helical" evidence="8">
    <location>
        <begin position="379"/>
        <end position="397"/>
    </location>
</feature>
<evidence type="ECO:0000259" key="9">
    <source>
        <dbReference type="Pfam" id="PF02366"/>
    </source>
</evidence>
<dbReference type="InterPro" id="IPR003342">
    <property type="entry name" value="ArnT-like_N"/>
</dbReference>
<reference evidence="10 11" key="1">
    <citation type="submission" date="2015-07" db="EMBL/GenBank/DDBJ databases">
        <title>Draft genome of Bellilinea caldifistulae DSM 17877.</title>
        <authorList>
            <person name="Hemp J."/>
            <person name="Ward L.M."/>
            <person name="Pace L.A."/>
            <person name="Fischer W.W."/>
        </authorList>
    </citation>
    <scope>NUCLEOTIDE SEQUENCE [LARGE SCALE GENOMIC DNA]</scope>
    <source>
        <strain evidence="10 11">GOMI-1</strain>
    </source>
</reference>
<dbReference type="GO" id="GO:0005886">
    <property type="term" value="C:plasma membrane"/>
    <property type="evidence" value="ECO:0007669"/>
    <property type="project" value="UniProtKB-SubCell"/>
</dbReference>
<dbReference type="RefSeq" id="WP_062158749.1">
    <property type="nucleotide sequence ID" value="NZ_DF967971.1"/>
</dbReference>
<feature type="transmembrane region" description="Helical" evidence="8">
    <location>
        <begin position="350"/>
        <end position="372"/>
    </location>
</feature>
<evidence type="ECO:0000313" key="11">
    <source>
        <dbReference type="Proteomes" id="UP000050514"/>
    </source>
</evidence>
<accession>A0A0P6Y8T7</accession>
<dbReference type="OrthoDB" id="141977at2"/>
<keyword evidence="3" id="KW-0328">Glycosyltransferase</keyword>
<feature type="transmembrane region" description="Helical" evidence="8">
    <location>
        <begin position="157"/>
        <end position="177"/>
    </location>
</feature>
<name>A0A0P6Y8T7_9CHLR</name>
<organism evidence="10 11">
    <name type="scientific">Bellilinea caldifistulae</name>
    <dbReference type="NCBI Taxonomy" id="360411"/>
    <lineage>
        <taxon>Bacteria</taxon>
        <taxon>Bacillati</taxon>
        <taxon>Chloroflexota</taxon>
        <taxon>Anaerolineae</taxon>
        <taxon>Anaerolineales</taxon>
        <taxon>Anaerolineaceae</taxon>
        <taxon>Bellilinea</taxon>
    </lineage>
</organism>
<gene>
    <name evidence="10" type="ORF">AC812_01550</name>
</gene>
<evidence type="ECO:0000256" key="3">
    <source>
        <dbReference type="ARBA" id="ARBA00022676"/>
    </source>
</evidence>
<dbReference type="Proteomes" id="UP000050514">
    <property type="component" value="Unassembled WGS sequence"/>
</dbReference>
<dbReference type="GO" id="GO:0016763">
    <property type="term" value="F:pentosyltransferase activity"/>
    <property type="evidence" value="ECO:0007669"/>
    <property type="project" value="TreeGrafter"/>
</dbReference>
<comment type="caution">
    <text evidence="10">The sequence shown here is derived from an EMBL/GenBank/DDBJ whole genome shotgun (WGS) entry which is preliminary data.</text>
</comment>
<proteinExistence type="predicted"/>
<dbReference type="PANTHER" id="PTHR33908:SF11">
    <property type="entry name" value="MEMBRANE PROTEIN"/>
    <property type="match status" value="1"/>
</dbReference>
<dbReference type="AlphaFoldDB" id="A0A0P6Y8T7"/>
<dbReference type="GO" id="GO:0006493">
    <property type="term" value="P:protein O-linked glycosylation"/>
    <property type="evidence" value="ECO:0007669"/>
    <property type="project" value="InterPro"/>
</dbReference>
<evidence type="ECO:0000313" key="10">
    <source>
        <dbReference type="EMBL" id="KPL78137.1"/>
    </source>
</evidence>
<feature type="transmembrane region" description="Helical" evidence="8">
    <location>
        <begin position="440"/>
        <end position="461"/>
    </location>
</feature>
<dbReference type="Pfam" id="PF02366">
    <property type="entry name" value="PMT"/>
    <property type="match status" value="1"/>
</dbReference>
<feature type="transmembrane region" description="Helical" evidence="8">
    <location>
        <begin position="21"/>
        <end position="39"/>
    </location>
</feature>
<keyword evidence="11" id="KW-1185">Reference proteome</keyword>
<dbReference type="EMBL" id="LGHJ01000006">
    <property type="protein sequence ID" value="KPL78137.1"/>
    <property type="molecule type" value="Genomic_DNA"/>
</dbReference>
<feature type="transmembrane region" description="Helical" evidence="8">
    <location>
        <begin position="270"/>
        <end position="290"/>
    </location>
</feature>
<keyword evidence="6 8" id="KW-1133">Transmembrane helix</keyword>
<evidence type="ECO:0000256" key="1">
    <source>
        <dbReference type="ARBA" id="ARBA00004651"/>
    </source>
</evidence>
<feature type="transmembrane region" description="Helical" evidence="8">
    <location>
        <begin position="409"/>
        <end position="428"/>
    </location>
</feature>
<feature type="transmembrane region" description="Helical" evidence="8">
    <location>
        <begin position="240"/>
        <end position="258"/>
    </location>
</feature>
<keyword evidence="4" id="KW-0808">Transferase</keyword>
<evidence type="ECO:0000256" key="6">
    <source>
        <dbReference type="ARBA" id="ARBA00022989"/>
    </source>
</evidence>
<evidence type="ECO:0000256" key="4">
    <source>
        <dbReference type="ARBA" id="ARBA00022679"/>
    </source>
</evidence>
<comment type="subcellular location">
    <subcellularLocation>
        <location evidence="1">Cell membrane</location>
        <topology evidence="1">Multi-pass membrane protein</topology>
    </subcellularLocation>
</comment>
<evidence type="ECO:0000256" key="8">
    <source>
        <dbReference type="SAM" id="Phobius"/>
    </source>
</evidence>
<evidence type="ECO:0000256" key="5">
    <source>
        <dbReference type="ARBA" id="ARBA00022692"/>
    </source>
</evidence>
<evidence type="ECO:0000256" key="2">
    <source>
        <dbReference type="ARBA" id="ARBA00022475"/>
    </source>
</evidence>
<dbReference type="STRING" id="360411.AC812_01550"/>
<feature type="domain" description="ArnT-like N-terminal" evidence="9">
    <location>
        <begin position="131"/>
        <end position="289"/>
    </location>
</feature>
<dbReference type="InterPro" id="IPR050297">
    <property type="entry name" value="LipidA_mod_glycosyltrf_83"/>
</dbReference>
<dbReference type="GO" id="GO:0000030">
    <property type="term" value="F:mannosyltransferase activity"/>
    <property type="evidence" value="ECO:0007669"/>
    <property type="project" value="InterPro"/>
</dbReference>
<keyword evidence="5 8" id="KW-0812">Transmembrane</keyword>
<keyword evidence="2" id="KW-1003">Cell membrane</keyword>
<dbReference type="GO" id="GO:0009103">
    <property type="term" value="P:lipopolysaccharide biosynthetic process"/>
    <property type="evidence" value="ECO:0007669"/>
    <property type="project" value="UniProtKB-ARBA"/>
</dbReference>
<keyword evidence="7 8" id="KW-0472">Membrane</keyword>